<keyword evidence="2" id="KW-1185">Reference proteome</keyword>
<accession>A0ACB7J879</accession>
<dbReference type="EMBL" id="WQMT02000002">
    <property type="protein sequence ID" value="KAG9226778.1"/>
    <property type="molecule type" value="Genomic_DNA"/>
</dbReference>
<evidence type="ECO:0000313" key="2">
    <source>
        <dbReference type="Proteomes" id="UP000824881"/>
    </source>
</evidence>
<reference evidence="1 2" key="1">
    <citation type="journal article" date="2021" name="Appl. Environ. Microbiol.">
        <title>Genetic linkage and physical mapping for an oyster mushroom Pleurotus cornucopiae and QTL analysis for the trait cap color.</title>
        <authorList>
            <person name="Zhang Y."/>
            <person name="Gao W."/>
            <person name="Sonnenberg A."/>
            <person name="Chen Q."/>
            <person name="Zhang J."/>
            <person name="Huang C."/>
        </authorList>
    </citation>
    <scope>NUCLEOTIDE SEQUENCE [LARGE SCALE GENOMIC DNA]</scope>
    <source>
        <strain evidence="1">CCMSSC00406</strain>
    </source>
</reference>
<name>A0ACB7J879_PLECO</name>
<organism evidence="1 2">
    <name type="scientific">Pleurotus cornucopiae</name>
    <name type="common">Cornucopia mushroom</name>
    <dbReference type="NCBI Taxonomy" id="5321"/>
    <lineage>
        <taxon>Eukaryota</taxon>
        <taxon>Fungi</taxon>
        <taxon>Dikarya</taxon>
        <taxon>Basidiomycota</taxon>
        <taxon>Agaricomycotina</taxon>
        <taxon>Agaricomycetes</taxon>
        <taxon>Agaricomycetidae</taxon>
        <taxon>Agaricales</taxon>
        <taxon>Pleurotineae</taxon>
        <taxon>Pleurotaceae</taxon>
        <taxon>Pleurotus</taxon>
    </lineage>
</organism>
<gene>
    <name evidence="1" type="ORF">CCMSSC00406_0009676</name>
</gene>
<dbReference type="Proteomes" id="UP000824881">
    <property type="component" value="Unassembled WGS sequence"/>
</dbReference>
<evidence type="ECO:0000313" key="1">
    <source>
        <dbReference type="EMBL" id="KAG9226778.1"/>
    </source>
</evidence>
<sequence length="882" mass="99393">MAEQCAIGPDGELLPASHISFIYDPDDPVPMPAKDTVDPEQRFICTRGPAHLSRKTQDAITDLQRDEYGNKERKFTKASPSTSNKPRVGKKKISSTSHPTAAQADSDASDEDFAPDVEQTTSSDSEESNVEPTNEEIAAMLPSKITPTITHKARSKKRRHDSKSSPPRTKRLRDVTKSGTLAAPEPLQRVANKAPLPTPKGKPRSMIYLFYEQVTCDSNGKSVPGDQYYRCYHGNPPKTLRITAAMKNSTNSLVGHIQHNFPMLHRLYEAIKARGTPPTPEELDIAANRAPMNAEAVTKFVTGLEKQSASIVAAFQLQLEKNKASLAPMFDQEMFERLLAEWMAACDQPFMEVDRPELQKLLQYTFYHGGGSKEIHIPNHTTMNTKIMKFGKQALDDIIVMFAELDSKVSLSLDAWTSPNQYAFLAIVAHFVTNDGCLDELLIDFTELIGEHTGANMADAVWSTMKRYGLIGRVIAIVMDNASNNNTLMEALEAHHHAEGFIFNANHARLWCIPHTVHLAALKLLEGIGAISKSESTQAAGRGGNYQTTVSAEEDDNSAVFMETMDDENEDSADISGSVTRLRKIIRSVRSSPQRRKAWLEDVGLALRHDPSITGSTLPLMLILDVKTRWSSTHQMLRRALQYKDILNDFIGKQRNRDLLIYELTTTHWNAIELVEKWLRNFHTATVQILVNSHLKLSEYYTKIDESPYYTWASHPRISYEALKDDYKDDYTLLTHLEACKASLEAHFEVHYKRNVAPIPLSASSSTQSINSDSSQVDLLSRYRRKERAVMNELDGFWRLPQEDMDSCDPIKWWYSRRLQFPNLYRLARDVLGIPGSAVAVERIFSAARDTLSLCRASLKPDTIQILMLYKQHIRRSRNVTT</sequence>
<proteinExistence type="predicted"/>
<protein>
    <submittedName>
        <fullName evidence="1">Uncharacterized protein</fullName>
    </submittedName>
</protein>
<comment type="caution">
    <text evidence="1">The sequence shown here is derived from an EMBL/GenBank/DDBJ whole genome shotgun (WGS) entry which is preliminary data.</text>
</comment>